<feature type="compositionally biased region" description="Basic and acidic residues" evidence="7">
    <location>
        <begin position="659"/>
        <end position="670"/>
    </location>
</feature>
<feature type="region of interest" description="Disordered" evidence="7">
    <location>
        <begin position="887"/>
        <end position="910"/>
    </location>
</feature>
<evidence type="ECO:0000256" key="2">
    <source>
        <dbReference type="ARBA" id="ARBA00008035"/>
    </source>
</evidence>
<dbReference type="OrthoDB" id="435275at2759"/>
<dbReference type="GO" id="GO:0006357">
    <property type="term" value="P:regulation of transcription by RNA polymerase II"/>
    <property type="evidence" value="ECO:0007669"/>
    <property type="project" value="InterPro"/>
</dbReference>
<feature type="compositionally biased region" description="Basic and acidic residues" evidence="7">
    <location>
        <begin position="754"/>
        <end position="763"/>
    </location>
</feature>
<feature type="compositionally biased region" description="Basic and acidic residues" evidence="7">
    <location>
        <begin position="772"/>
        <end position="781"/>
    </location>
</feature>
<feature type="compositionally biased region" description="Polar residues" evidence="7">
    <location>
        <begin position="812"/>
        <end position="821"/>
    </location>
</feature>
<dbReference type="GO" id="GO:0005634">
    <property type="term" value="C:nucleus"/>
    <property type="evidence" value="ECO:0007669"/>
    <property type="project" value="UniProtKB-SubCell"/>
</dbReference>
<comment type="caution">
    <text evidence="9">The sequence shown here is derived from an EMBL/GenBank/DDBJ whole genome shotgun (WGS) entry which is preliminary data.</text>
</comment>
<evidence type="ECO:0000256" key="4">
    <source>
        <dbReference type="ARBA" id="ARBA00023163"/>
    </source>
</evidence>
<dbReference type="InterPro" id="IPR019542">
    <property type="entry name" value="Enhancer_polycomb-like_N"/>
</dbReference>
<accession>A0A2A2JCN1</accession>
<feature type="compositionally biased region" description="Basic and acidic residues" evidence="7">
    <location>
        <begin position="631"/>
        <end position="649"/>
    </location>
</feature>
<keyword evidence="4 6" id="KW-0804">Transcription</keyword>
<dbReference type="AlphaFoldDB" id="A0A2A2JCN1"/>
<proteinExistence type="inferred from homology"/>
<name>A0A2A2JCN1_9BILA</name>
<comment type="subcellular location">
    <subcellularLocation>
        <location evidence="1 6">Nucleus</location>
    </subcellularLocation>
</comment>
<organism evidence="9 10">
    <name type="scientific">Diploscapter pachys</name>
    <dbReference type="NCBI Taxonomy" id="2018661"/>
    <lineage>
        <taxon>Eukaryota</taxon>
        <taxon>Metazoa</taxon>
        <taxon>Ecdysozoa</taxon>
        <taxon>Nematoda</taxon>
        <taxon>Chromadorea</taxon>
        <taxon>Rhabditida</taxon>
        <taxon>Rhabditina</taxon>
        <taxon>Rhabditomorpha</taxon>
        <taxon>Rhabditoidea</taxon>
        <taxon>Rhabditidae</taxon>
        <taxon>Diploscapter</taxon>
    </lineage>
</organism>
<feature type="compositionally biased region" description="Basic residues" evidence="7">
    <location>
        <begin position="359"/>
        <end position="369"/>
    </location>
</feature>
<gene>
    <name evidence="9" type="ORF">WR25_16316</name>
</gene>
<dbReference type="PANTHER" id="PTHR14898">
    <property type="entry name" value="ENHANCER OF POLYCOMB"/>
    <property type="match status" value="1"/>
</dbReference>
<dbReference type="Proteomes" id="UP000218231">
    <property type="component" value="Unassembled WGS sequence"/>
</dbReference>
<evidence type="ECO:0000259" key="8">
    <source>
        <dbReference type="Pfam" id="PF10513"/>
    </source>
</evidence>
<dbReference type="STRING" id="2018661.A0A2A2JCN1"/>
<feature type="region of interest" description="Disordered" evidence="7">
    <location>
        <begin position="503"/>
        <end position="534"/>
    </location>
</feature>
<evidence type="ECO:0000256" key="6">
    <source>
        <dbReference type="RuleBase" id="RU361124"/>
    </source>
</evidence>
<evidence type="ECO:0000256" key="5">
    <source>
        <dbReference type="ARBA" id="ARBA00023242"/>
    </source>
</evidence>
<feature type="region of interest" description="Disordered" evidence="7">
    <location>
        <begin position="356"/>
        <end position="375"/>
    </location>
</feature>
<dbReference type="EMBL" id="LIAE01010517">
    <property type="protein sequence ID" value="PAV59510.1"/>
    <property type="molecule type" value="Genomic_DNA"/>
</dbReference>
<dbReference type="InterPro" id="IPR024943">
    <property type="entry name" value="Enhancer_polycomb"/>
</dbReference>
<feature type="compositionally biased region" description="Low complexity" evidence="7">
    <location>
        <begin position="830"/>
        <end position="846"/>
    </location>
</feature>
<evidence type="ECO:0000256" key="3">
    <source>
        <dbReference type="ARBA" id="ARBA00023015"/>
    </source>
</evidence>
<dbReference type="Pfam" id="PF10513">
    <property type="entry name" value="EPL1"/>
    <property type="match status" value="1"/>
</dbReference>
<comment type="similarity">
    <text evidence="2 6">Belongs to the enhancer of polycomb family.</text>
</comment>
<evidence type="ECO:0000256" key="1">
    <source>
        <dbReference type="ARBA" id="ARBA00004123"/>
    </source>
</evidence>
<evidence type="ECO:0000313" key="10">
    <source>
        <dbReference type="Proteomes" id="UP000218231"/>
    </source>
</evidence>
<feature type="compositionally biased region" description="Acidic residues" evidence="7">
    <location>
        <begin position="707"/>
        <end position="721"/>
    </location>
</feature>
<evidence type="ECO:0000313" key="9">
    <source>
        <dbReference type="EMBL" id="PAV59510.1"/>
    </source>
</evidence>
<protein>
    <recommendedName>
        <fullName evidence="6">Enhancer of polycomb-like protein</fullName>
    </recommendedName>
</protein>
<dbReference type="GO" id="GO:0035267">
    <property type="term" value="C:NuA4 histone acetyltransferase complex"/>
    <property type="evidence" value="ECO:0007669"/>
    <property type="project" value="InterPro"/>
</dbReference>
<keyword evidence="10" id="KW-1185">Reference proteome</keyword>
<feature type="compositionally biased region" description="Low complexity" evidence="7">
    <location>
        <begin position="504"/>
        <end position="533"/>
    </location>
</feature>
<keyword evidence="3 6" id="KW-0805">Transcription regulation</keyword>
<feature type="domain" description="Enhancer of polycomb-like N-terminal" evidence="8">
    <location>
        <begin position="11"/>
        <end position="135"/>
    </location>
</feature>
<evidence type="ECO:0000256" key="7">
    <source>
        <dbReference type="SAM" id="MobiDB-lite"/>
    </source>
</evidence>
<feature type="compositionally biased region" description="Polar residues" evidence="7">
    <location>
        <begin position="600"/>
        <end position="627"/>
    </location>
</feature>
<reference evidence="9 10" key="1">
    <citation type="journal article" date="2017" name="Curr. Biol.">
        <title>Genome architecture and evolution of a unichromosomal asexual nematode.</title>
        <authorList>
            <person name="Fradin H."/>
            <person name="Zegar C."/>
            <person name="Gutwein M."/>
            <person name="Lucas J."/>
            <person name="Kovtun M."/>
            <person name="Corcoran D."/>
            <person name="Baugh L.R."/>
            <person name="Kiontke K."/>
            <person name="Gunsalus K."/>
            <person name="Fitch D.H."/>
            <person name="Piano F."/>
        </authorList>
    </citation>
    <scope>NUCLEOTIDE SEQUENCE [LARGE SCALE GENOMIC DNA]</scope>
    <source>
        <strain evidence="9">PF1309</strain>
    </source>
</reference>
<feature type="region of interest" description="Disordered" evidence="7">
    <location>
        <begin position="585"/>
        <end position="870"/>
    </location>
</feature>
<sequence length="935" mass="103388">MASQMKTLFRARAIDANKPMTVYYTTDLPDGDECAPIARAVAQMPTGMEKDEEMESHLQDAILAQQASTSGIKIDNHVIPTPKVFPIDEKRYDEVYPKQPHQPNNQYLKVQAWLSLDHEEPEYDMDSEDEAYLSERPHIEPRVLERIFDTLEAQSSDNNICWPETARAVLTSFDESIVDDVYDYWLTKRQKAMQSRTFNLGIGGLIPKIRNDCRKDASGTVNPYVAFRRRAEKMQTRKNRKNDEESYEKVLKLSYDLRKSVTLFDMVKRREKTKMVVMDLDSQLLSARIKLDDHGSAIYNQYISRLGIPDLASISTPLKSSLSINGVSTPKVDSVRDFPNSKSILLIHFQDYECSTPKNNKKQRKRKIRPSTTNLDREVPNKAWLKKNAEVWNRPPTVFSPSSIISPVVEVDRSAQIASEENLDGRYTFKRRRGCIYRAAMPVLPMANRHNIPPEQIAKQNHLFKTHLVGVNGVVRSFGMARRRLGRGGRVIIDRLVHSHKQASEQAAAKPSSSAALPAAPSAQPAYSTQAPPLRVPKVFDPFDDEFLEDHNVTFRARPPALVDEDEDFEPFSFAQRRRIFVNRFGTGDSDEERERKWRMQSQPDSTAQLPSTSSAYTGSDSRNLLTKISPHYDRPPPSEEEMHVERTRGRAAAAAAAAEKRSPDLKGTEEEVVDADAAEAAGSPAKRRSSSTSTDASSPGQRNGAVEEDEQEMEMEDEDDTPRLGGCIAGSDAGRKHNNKLILDESGNGQTGRVDRARDTKMGSRGSEQSTDAHGRDNHMQGRGLTQLSDERCNGHANGSIKIEDIELETKSSVGSSAGSTGMGGEWRSASGSPSESNSSAEWNSHPVTAVNGNGVNGRAAHRAVSSAPAPSLGAHIAFVLASEEEARTGEHPVSARHPPIGKQPKLDDCTQPAATAAFLLSAAAAATPPASLS</sequence>
<keyword evidence="5 6" id="KW-0539">Nucleus</keyword>